<comment type="similarity">
    <text evidence="2">Belongs to the ATP-dependent AMP-binding enzyme family.</text>
</comment>
<keyword evidence="9" id="KW-1185">Reference proteome</keyword>
<evidence type="ECO:0000256" key="1">
    <source>
        <dbReference type="ARBA" id="ARBA00004275"/>
    </source>
</evidence>
<dbReference type="PANTHER" id="PTHR24096:SF149">
    <property type="entry name" value="AMP-BINDING DOMAIN-CONTAINING PROTEIN-RELATED"/>
    <property type="match status" value="1"/>
</dbReference>
<dbReference type="Pfam" id="PF00501">
    <property type="entry name" value="AMP-binding"/>
    <property type="match status" value="1"/>
</dbReference>
<evidence type="ECO:0000259" key="5">
    <source>
        <dbReference type="Pfam" id="PF00501"/>
    </source>
</evidence>
<keyword evidence="3" id="KW-0436">Ligase</keyword>
<dbReference type="InterPro" id="IPR025110">
    <property type="entry name" value="AMP-bd_C"/>
</dbReference>
<dbReference type="EMBL" id="JALNTZ010000006">
    <property type="protein sequence ID" value="KAJ3650066.1"/>
    <property type="molecule type" value="Genomic_DNA"/>
</dbReference>
<keyword evidence="4" id="KW-0576">Peroxisome</keyword>
<feature type="domain" description="AMP-dependent synthetase/ligase" evidence="5">
    <location>
        <begin position="27"/>
        <end position="406"/>
    </location>
</feature>
<gene>
    <name evidence="7" type="ORF">Zmor_021176</name>
    <name evidence="8" type="ORF">Zmor_021774</name>
</gene>
<dbReference type="Gene3D" id="3.30.300.30">
    <property type="match status" value="1"/>
</dbReference>
<dbReference type="Gene3D" id="3.40.50.12780">
    <property type="entry name" value="N-terminal domain of ligase-like"/>
    <property type="match status" value="1"/>
</dbReference>
<proteinExistence type="inferred from homology"/>
<sequence length="526" mass="59515">MSIDNIITTPDIAIEPTQSLGSFIFTNMKKHKDNIAQIVAKTGEKDTFGQLLQRSIRTALHMSDRKISRGDVITVCTKNHLNAVVPYIATQLLGAIIGCIDPMYSPQEMKHLVNTIQPKIIFSAPESIPTLEKVLDETSANAEIVVFGQSDKHTQFFEFLKLHACEEGFQPVKIDNLDNTAVIHFSSGSTGLPKAVCLSHYDFIGQMLNMRLTDNPDEAYRRNVAKYISLPITYLSYSFLYWGSASLILMRSITDGHCRLVCETFDGKEAWNYIQTYKICFVMVVPAHAIEILTNRRGDVDVQSVLYFMVLGSSISKEYLFKIQEVFPNVYLGAWYGQTEISRPLTMLNPNDKHHAELRKNPEKIETVGIPVRGISYKVVDIDTGKNVGFNQRGELRVKSKFIMNGLAIDEDFCFYVVDRVKEAFKYQGWFIAPTLLKNELLNHPAVKEAAVVGIPKDNDHHPMGLVVLNDGFQVSEEEIEKFIEERVSDRQRLRAGIKFIVSLPLTVTGKVKRRELEQMILEGKI</sequence>
<dbReference type="InterPro" id="IPR020845">
    <property type="entry name" value="AMP-binding_CS"/>
</dbReference>
<dbReference type="GO" id="GO:0016405">
    <property type="term" value="F:CoA-ligase activity"/>
    <property type="evidence" value="ECO:0007669"/>
    <property type="project" value="TreeGrafter"/>
</dbReference>
<dbReference type="InterPro" id="IPR042099">
    <property type="entry name" value="ANL_N_sf"/>
</dbReference>
<evidence type="ECO:0000256" key="3">
    <source>
        <dbReference type="ARBA" id="ARBA00022598"/>
    </source>
</evidence>
<dbReference type="GO" id="GO:0005777">
    <property type="term" value="C:peroxisome"/>
    <property type="evidence" value="ECO:0007669"/>
    <property type="project" value="UniProtKB-SubCell"/>
</dbReference>
<dbReference type="InterPro" id="IPR000873">
    <property type="entry name" value="AMP-dep_synth/lig_dom"/>
</dbReference>
<accession>A0AA38I8S6</accession>
<evidence type="ECO:0000313" key="7">
    <source>
        <dbReference type="EMBL" id="KAJ3649434.1"/>
    </source>
</evidence>
<dbReference type="PANTHER" id="PTHR24096">
    <property type="entry name" value="LONG-CHAIN-FATTY-ACID--COA LIGASE"/>
    <property type="match status" value="1"/>
</dbReference>
<dbReference type="AlphaFoldDB" id="A0AA38I8S6"/>
<dbReference type="Proteomes" id="UP001168821">
    <property type="component" value="Unassembled WGS sequence"/>
</dbReference>
<comment type="subcellular location">
    <subcellularLocation>
        <location evidence="1">Peroxisome</location>
    </subcellularLocation>
</comment>
<dbReference type="EMBL" id="JALNTZ010000006">
    <property type="protein sequence ID" value="KAJ3649434.1"/>
    <property type="molecule type" value="Genomic_DNA"/>
</dbReference>
<evidence type="ECO:0000259" key="6">
    <source>
        <dbReference type="Pfam" id="PF13193"/>
    </source>
</evidence>
<feature type="domain" description="AMP-binding enzyme C-terminal" evidence="6">
    <location>
        <begin position="441"/>
        <end position="511"/>
    </location>
</feature>
<reference evidence="8" key="1">
    <citation type="journal article" date="2023" name="G3 (Bethesda)">
        <title>Whole genome assemblies of Zophobas morio and Tenebrio molitor.</title>
        <authorList>
            <person name="Kaur S."/>
            <person name="Stinson S.A."/>
            <person name="diCenzo G.C."/>
        </authorList>
    </citation>
    <scope>NUCLEOTIDE SEQUENCE</scope>
    <source>
        <strain evidence="8">QUZm001</strain>
    </source>
</reference>
<name>A0AA38I8S6_9CUCU</name>
<evidence type="ECO:0000256" key="2">
    <source>
        <dbReference type="ARBA" id="ARBA00006432"/>
    </source>
</evidence>
<dbReference type="SUPFAM" id="SSF56801">
    <property type="entry name" value="Acetyl-CoA synthetase-like"/>
    <property type="match status" value="1"/>
</dbReference>
<dbReference type="Pfam" id="PF13193">
    <property type="entry name" value="AMP-binding_C"/>
    <property type="match status" value="1"/>
</dbReference>
<dbReference type="PROSITE" id="PS00455">
    <property type="entry name" value="AMP_BINDING"/>
    <property type="match status" value="1"/>
</dbReference>
<comment type="caution">
    <text evidence="8">The sequence shown here is derived from an EMBL/GenBank/DDBJ whole genome shotgun (WGS) entry which is preliminary data.</text>
</comment>
<organism evidence="8 9">
    <name type="scientific">Zophobas morio</name>
    <dbReference type="NCBI Taxonomy" id="2755281"/>
    <lineage>
        <taxon>Eukaryota</taxon>
        <taxon>Metazoa</taxon>
        <taxon>Ecdysozoa</taxon>
        <taxon>Arthropoda</taxon>
        <taxon>Hexapoda</taxon>
        <taxon>Insecta</taxon>
        <taxon>Pterygota</taxon>
        <taxon>Neoptera</taxon>
        <taxon>Endopterygota</taxon>
        <taxon>Coleoptera</taxon>
        <taxon>Polyphaga</taxon>
        <taxon>Cucujiformia</taxon>
        <taxon>Tenebrionidae</taxon>
        <taxon>Zophobas</taxon>
    </lineage>
</organism>
<evidence type="ECO:0000256" key="4">
    <source>
        <dbReference type="ARBA" id="ARBA00023140"/>
    </source>
</evidence>
<dbReference type="InterPro" id="IPR045851">
    <property type="entry name" value="AMP-bd_C_sf"/>
</dbReference>
<protein>
    <recommendedName>
        <fullName evidence="10">Luciferin 4-monooxygenase</fullName>
    </recommendedName>
</protein>
<evidence type="ECO:0000313" key="9">
    <source>
        <dbReference type="Proteomes" id="UP001168821"/>
    </source>
</evidence>
<evidence type="ECO:0000313" key="8">
    <source>
        <dbReference type="EMBL" id="KAJ3650066.1"/>
    </source>
</evidence>
<evidence type="ECO:0008006" key="10">
    <source>
        <dbReference type="Google" id="ProtNLM"/>
    </source>
</evidence>